<dbReference type="GO" id="GO:0016020">
    <property type="term" value="C:membrane"/>
    <property type="evidence" value="ECO:0007669"/>
    <property type="project" value="UniProtKB-SubCell"/>
</dbReference>
<dbReference type="Proteomes" id="UP000823749">
    <property type="component" value="Chromosome 13"/>
</dbReference>
<accession>A0AAV6HWI2</accession>
<evidence type="ECO:0000256" key="2">
    <source>
        <dbReference type="ARBA" id="ARBA00022448"/>
    </source>
</evidence>
<name>A0AAV6HWI2_9ERIC</name>
<evidence type="ECO:0000256" key="3">
    <source>
        <dbReference type="ARBA" id="ARBA00022692"/>
    </source>
</evidence>
<proteinExistence type="predicted"/>
<protein>
    <recommendedName>
        <fullName evidence="12">Ionotropic glutamate receptor C-terminal domain-containing protein</fullName>
    </recommendedName>
</protein>
<reference evidence="13 14" key="1">
    <citation type="submission" date="2020-08" db="EMBL/GenBank/DDBJ databases">
        <title>Plant Genome Project.</title>
        <authorList>
            <person name="Zhang R.-G."/>
        </authorList>
    </citation>
    <scope>NUCLEOTIDE SEQUENCE [LARGE SCALE GENOMIC DNA]</scope>
    <source>
        <strain evidence="13">WSP0</strain>
        <tissue evidence="13">Leaf</tissue>
    </source>
</reference>
<evidence type="ECO:0000256" key="5">
    <source>
        <dbReference type="ARBA" id="ARBA00023065"/>
    </source>
</evidence>
<keyword evidence="3 11" id="KW-0812">Transmembrane</keyword>
<organism evidence="13 14">
    <name type="scientific">Rhododendron griersonianum</name>
    <dbReference type="NCBI Taxonomy" id="479676"/>
    <lineage>
        <taxon>Eukaryota</taxon>
        <taxon>Viridiplantae</taxon>
        <taxon>Streptophyta</taxon>
        <taxon>Embryophyta</taxon>
        <taxon>Tracheophyta</taxon>
        <taxon>Spermatophyta</taxon>
        <taxon>Magnoliopsida</taxon>
        <taxon>eudicotyledons</taxon>
        <taxon>Gunneridae</taxon>
        <taxon>Pentapetalae</taxon>
        <taxon>asterids</taxon>
        <taxon>Ericales</taxon>
        <taxon>Ericaceae</taxon>
        <taxon>Ericoideae</taxon>
        <taxon>Rhodoreae</taxon>
        <taxon>Rhododendron</taxon>
    </lineage>
</organism>
<comment type="caution">
    <text evidence="13">The sequence shown here is derived from an EMBL/GenBank/DDBJ whole genome shotgun (WGS) entry which is preliminary data.</text>
</comment>
<keyword evidence="10" id="KW-0407">Ion channel</keyword>
<dbReference type="InterPro" id="IPR015683">
    <property type="entry name" value="Ionotropic_Glu_rcpt"/>
</dbReference>
<evidence type="ECO:0000256" key="6">
    <source>
        <dbReference type="ARBA" id="ARBA00023136"/>
    </source>
</evidence>
<evidence type="ECO:0000256" key="9">
    <source>
        <dbReference type="ARBA" id="ARBA00023286"/>
    </source>
</evidence>
<keyword evidence="7" id="KW-0675">Receptor</keyword>
<keyword evidence="4 11" id="KW-1133">Transmembrane helix</keyword>
<dbReference type="GO" id="GO:0015276">
    <property type="term" value="F:ligand-gated monoatomic ion channel activity"/>
    <property type="evidence" value="ECO:0007669"/>
    <property type="project" value="InterPro"/>
</dbReference>
<keyword evidence="8" id="KW-0325">Glycoprotein</keyword>
<dbReference type="PANTHER" id="PTHR18966">
    <property type="entry name" value="IONOTROPIC GLUTAMATE RECEPTOR"/>
    <property type="match status" value="1"/>
</dbReference>
<evidence type="ECO:0000256" key="8">
    <source>
        <dbReference type="ARBA" id="ARBA00023180"/>
    </source>
</evidence>
<dbReference type="Gene3D" id="1.10.287.70">
    <property type="match status" value="1"/>
</dbReference>
<dbReference type="AlphaFoldDB" id="A0AAV6HWI2"/>
<gene>
    <name evidence="13" type="ORF">RHGRI_037662</name>
</gene>
<keyword evidence="2" id="KW-0813">Transport</keyword>
<evidence type="ECO:0000313" key="14">
    <source>
        <dbReference type="Proteomes" id="UP000823749"/>
    </source>
</evidence>
<keyword evidence="6 11" id="KW-0472">Membrane</keyword>
<comment type="subcellular location">
    <subcellularLocation>
        <location evidence="1">Membrane</location>
        <topology evidence="1">Multi-pass membrane protein</topology>
    </subcellularLocation>
</comment>
<dbReference type="EMBL" id="JACTNZ010000013">
    <property type="protein sequence ID" value="KAG5516991.1"/>
    <property type="molecule type" value="Genomic_DNA"/>
</dbReference>
<keyword evidence="9" id="KW-1071">Ligand-gated ion channel</keyword>
<evidence type="ECO:0000256" key="10">
    <source>
        <dbReference type="ARBA" id="ARBA00023303"/>
    </source>
</evidence>
<keyword evidence="5" id="KW-0406">Ion transport</keyword>
<feature type="transmembrane region" description="Helical" evidence="11">
    <location>
        <begin position="20"/>
        <end position="40"/>
    </location>
</feature>
<dbReference type="InterPro" id="IPR001320">
    <property type="entry name" value="Iontro_rcpt_C"/>
</dbReference>
<evidence type="ECO:0000256" key="4">
    <source>
        <dbReference type="ARBA" id="ARBA00022989"/>
    </source>
</evidence>
<evidence type="ECO:0000256" key="1">
    <source>
        <dbReference type="ARBA" id="ARBA00004141"/>
    </source>
</evidence>
<sequence>MVVQVKPGPKAFIFLKPFTSGMWLATAAVMVYTMFIVWFVEHRNNPEFSGPKWNDQLGNALWFTFSSLFLAHREKIQRNYARVVVVV</sequence>
<keyword evidence="14" id="KW-1185">Reference proteome</keyword>
<evidence type="ECO:0000313" key="13">
    <source>
        <dbReference type="EMBL" id="KAG5516991.1"/>
    </source>
</evidence>
<evidence type="ECO:0000256" key="7">
    <source>
        <dbReference type="ARBA" id="ARBA00023170"/>
    </source>
</evidence>
<dbReference type="Pfam" id="PF00060">
    <property type="entry name" value="Lig_chan"/>
    <property type="match status" value="1"/>
</dbReference>
<evidence type="ECO:0000256" key="11">
    <source>
        <dbReference type="SAM" id="Phobius"/>
    </source>
</evidence>
<evidence type="ECO:0000259" key="12">
    <source>
        <dbReference type="Pfam" id="PF00060"/>
    </source>
</evidence>
<feature type="domain" description="Ionotropic glutamate receptor C-terminal" evidence="12">
    <location>
        <begin position="21"/>
        <end position="87"/>
    </location>
</feature>